<comment type="caution">
    <text evidence="2">The sequence shown here is derived from an EMBL/GenBank/DDBJ whole genome shotgun (WGS) entry which is preliminary data.</text>
</comment>
<dbReference type="AlphaFoldDB" id="A0A955LVF0"/>
<sequence>MDEDKEFSKKFATMTADSDPVGSRHIYYASCSVFVEKNDQLLLVEENKYDVPDMALDPPSTHITWRDASVQEAAIRAVQKETGFEVELTHLVGIYEIDIFERHYYHFVFAGSATTEEPTHEITDVDVENVVWVNKNETDQIVPRMRSDALRTAYRDYMDGKQYPLDVLQHIGRTH</sequence>
<dbReference type="EMBL" id="JAGQKY010000042">
    <property type="protein sequence ID" value="MCA9397463.1"/>
    <property type="molecule type" value="Genomic_DNA"/>
</dbReference>
<dbReference type="SUPFAM" id="SSF55811">
    <property type="entry name" value="Nudix"/>
    <property type="match status" value="1"/>
</dbReference>
<dbReference type="Proteomes" id="UP000699691">
    <property type="component" value="Unassembled WGS sequence"/>
</dbReference>
<name>A0A955LVF0_UNCKA</name>
<evidence type="ECO:0000259" key="1">
    <source>
        <dbReference type="PROSITE" id="PS51462"/>
    </source>
</evidence>
<reference evidence="2" key="1">
    <citation type="submission" date="2020-04" db="EMBL/GenBank/DDBJ databases">
        <authorList>
            <person name="Zhang T."/>
        </authorList>
    </citation>
    <scope>NUCLEOTIDE SEQUENCE</scope>
    <source>
        <strain evidence="2">HKST-UBA02</strain>
    </source>
</reference>
<gene>
    <name evidence="2" type="ORF">KC573_01425</name>
</gene>
<evidence type="ECO:0000313" key="2">
    <source>
        <dbReference type="EMBL" id="MCA9397463.1"/>
    </source>
</evidence>
<feature type="domain" description="Nudix hydrolase" evidence="1">
    <location>
        <begin position="26"/>
        <end position="162"/>
    </location>
</feature>
<dbReference type="InterPro" id="IPR000086">
    <property type="entry name" value="NUDIX_hydrolase_dom"/>
</dbReference>
<dbReference type="InterPro" id="IPR015797">
    <property type="entry name" value="NUDIX_hydrolase-like_dom_sf"/>
</dbReference>
<dbReference type="Pfam" id="PF00293">
    <property type="entry name" value="NUDIX"/>
    <property type="match status" value="1"/>
</dbReference>
<protein>
    <submittedName>
        <fullName evidence="2">NUDIX domain-containing protein</fullName>
    </submittedName>
</protein>
<evidence type="ECO:0000313" key="3">
    <source>
        <dbReference type="Proteomes" id="UP000699691"/>
    </source>
</evidence>
<dbReference type="Gene3D" id="3.90.79.10">
    <property type="entry name" value="Nucleoside Triphosphate Pyrophosphohydrolase"/>
    <property type="match status" value="1"/>
</dbReference>
<reference evidence="2" key="2">
    <citation type="journal article" date="2021" name="Microbiome">
        <title>Successional dynamics and alternative stable states in a saline activated sludge microbial community over 9 years.</title>
        <authorList>
            <person name="Wang Y."/>
            <person name="Ye J."/>
            <person name="Ju F."/>
            <person name="Liu L."/>
            <person name="Boyd J.A."/>
            <person name="Deng Y."/>
            <person name="Parks D.H."/>
            <person name="Jiang X."/>
            <person name="Yin X."/>
            <person name="Woodcroft B.J."/>
            <person name="Tyson G.W."/>
            <person name="Hugenholtz P."/>
            <person name="Polz M.F."/>
            <person name="Zhang T."/>
        </authorList>
    </citation>
    <scope>NUCLEOTIDE SEQUENCE</scope>
    <source>
        <strain evidence="2">HKST-UBA02</strain>
    </source>
</reference>
<accession>A0A955LVF0</accession>
<proteinExistence type="predicted"/>
<organism evidence="2 3">
    <name type="scientific">candidate division WWE3 bacterium</name>
    <dbReference type="NCBI Taxonomy" id="2053526"/>
    <lineage>
        <taxon>Bacteria</taxon>
        <taxon>Katanobacteria</taxon>
    </lineage>
</organism>
<dbReference type="PROSITE" id="PS51462">
    <property type="entry name" value="NUDIX"/>
    <property type="match status" value="1"/>
</dbReference>